<keyword evidence="1" id="KW-1133">Transmembrane helix</keyword>
<accession>A0A9I9E9F8</accession>
<keyword evidence="1" id="KW-0812">Transmembrane</keyword>
<proteinExistence type="predicted"/>
<sequence length="99" mass="11479">MESARWFILVGCERVSFKWPIKVLEALVLIIVLFVHNFYLQGRIYHYKKFWISRRCFTPSGDMASRVRTSLDAQAKVSREVGIPNTLLKASGYIQELLA</sequence>
<dbReference type="AlphaFoldDB" id="A0A9I9E9F8"/>
<dbReference type="EnsemblPlants" id="MELO3C030492.2.1">
    <property type="protein sequence ID" value="MELO3C030492.2.1"/>
    <property type="gene ID" value="MELO3C030492.2"/>
</dbReference>
<name>A0A9I9E9F8_CUCME</name>
<feature type="transmembrane region" description="Helical" evidence="1">
    <location>
        <begin position="20"/>
        <end position="40"/>
    </location>
</feature>
<protein>
    <submittedName>
        <fullName evidence="2">Uncharacterized protein</fullName>
    </submittedName>
</protein>
<reference evidence="2" key="1">
    <citation type="submission" date="2023-03" db="UniProtKB">
        <authorList>
            <consortium name="EnsemblPlants"/>
        </authorList>
    </citation>
    <scope>IDENTIFICATION</scope>
</reference>
<evidence type="ECO:0000256" key="1">
    <source>
        <dbReference type="SAM" id="Phobius"/>
    </source>
</evidence>
<dbReference type="Gramene" id="MELO3C030492.2.1">
    <property type="protein sequence ID" value="MELO3C030492.2.1"/>
    <property type="gene ID" value="MELO3C030492.2"/>
</dbReference>
<keyword evidence="1" id="KW-0472">Membrane</keyword>
<evidence type="ECO:0000313" key="2">
    <source>
        <dbReference type="EnsemblPlants" id="MELO3C030492.2.1"/>
    </source>
</evidence>
<organism evidence="2">
    <name type="scientific">Cucumis melo</name>
    <name type="common">Muskmelon</name>
    <dbReference type="NCBI Taxonomy" id="3656"/>
    <lineage>
        <taxon>Eukaryota</taxon>
        <taxon>Viridiplantae</taxon>
        <taxon>Streptophyta</taxon>
        <taxon>Embryophyta</taxon>
        <taxon>Tracheophyta</taxon>
        <taxon>Spermatophyta</taxon>
        <taxon>Magnoliopsida</taxon>
        <taxon>eudicotyledons</taxon>
        <taxon>Gunneridae</taxon>
        <taxon>Pentapetalae</taxon>
        <taxon>rosids</taxon>
        <taxon>fabids</taxon>
        <taxon>Cucurbitales</taxon>
        <taxon>Cucurbitaceae</taxon>
        <taxon>Benincaseae</taxon>
        <taxon>Cucumis</taxon>
    </lineage>
</organism>